<proteinExistence type="inferred from homology"/>
<dbReference type="Pfam" id="PF00082">
    <property type="entry name" value="Peptidase_S8"/>
    <property type="match status" value="1"/>
</dbReference>
<sequence length="457" mass="48980">MIYSKSIKLIAVWCVTLTCCLLLVSHMAAGQETAMQERDIVYWYEGDVKHHAWRVAGEYAVLPEGMDYTSNVYYTDKSMKRAMALSGEVIVRYAAHYTQEQIAAIEGQFGLKRKSVLPLADARSATYVYESAEGKIGDPIGVANAIREAALVAYSYPNWIRHVSHRAITKEAVPAKDTATPNDPLFWQQWHLKNTGQGGGRIGADMNTSSLWSTYRATPSQTIAVVDNGLEIGHEDLKGNVLPDKSYNYLNKTTDPTPTNKKDSHGTSCAGLAAARGFNALGVTGVAPAAGLVGYNLLMNFTDENGVDAMTRGYNEGRIYTSSWGPDDTGDMLDAPAPSFVDALRFGTSKGRGGLGNIYTWAAGNGRSDDDNSNNDGYANSRYVFAIGASTNSDTVSYYSEDGANILVNAPSSGGTLDITTTDLTQNGKYATDFSGTSAVAPMAAGAVAIILEANPL</sequence>
<keyword evidence="2 5" id="KW-0645">Protease</keyword>
<feature type="chain" id="PRO_5046347610" evidence="6">
    <location>
        <begin position="31"/>
        <end position="457"/>
    </location>
</feature>
<dbReference type="PANTHER" id="PTHR42884:SF14">
    <property type="entry name" value="NEUROENDOCRINE CONVERTASE 1"/>
    <property type="match status" value="1"/>
</dbReference>
<keyword evidence="6" id="KW-0732">Signal</keyword>
<feature type="active site" description="Charge relay system" evidence="5">
    <location>
        <position position="438"/>
    </location>
</feature>
<keyword evidence="3 5" id="KW-0378">Hydrolase</keyword>
<dbReference type="InterPro" id="IPR036852">
    <property type="entry name" value="Peptidase_S8/S53_dom_sf"/>
</dbReference>
<dbReference type="InterPro" id="IPR000209">
    <property type="entry name" value="Peptidase_S8/S53_dom"/>
</dbReference>
<evidence type="ECO:0000313" key="8">
    <source>
        <dbReference type="EMBL" id="MBV6342247.1"/>
    </source>
</evidence>
<keyword evidence="4 5" id="KW-0720">Serine protease</keyword>
<keyword evidence="9" id="KW-1185">Reference proteome</keyword>
<evidence type="ECO:0000256" key="5">
    <source>
        <dbReference type="PROSITE-ProRule" id="PRU01240"/>
    </source>
</evidence>
<dbReference type="PANTHER" id="PTHR42884">
    <property type="entry name" value="PROPROTEIN CONVERTASE SUBTILISIN/KEXIN-RELATED"/>
    <property type="match status" value="1"/>
</dbReference>
<evidence type="ECO:0000256" key="1">
    <source>
        <dbReference type="ARBA" id="ARBA00005325"/>
    </source>
</evidence>
<feature type="domain" description="Peptidase S8/S53" evidence="7">
    <location>
        <begin position="221"/>
        <end position="456"/>
    </location>
</feature>
<protein>
    <submittedName>
        <fullName evidence="8">S8 family serine peptidase</fullName>
    </submittedName>
</protein>
<evidence type="ECO:0000256" key="3">
    <source>
        <dbReference type="ARBA" id="ARBA00022801"/>
    </source>
</evidence>
<dbReference type="RefSeq" id="WP_255317249.1">
    <property type="nucleotide sequence ID" value="NZ_JABXWD010000220.1"/>
</dbReference>
<dbReference type="PROSITE" id="PS00137">
    <property type="entry name" value="SUBTILASE_HIS"/>
    <property type="match status" value="1"/>
</dbReference>
<dbReference type="InterPro" id="IPR015500">
    <property type="entry name" value="Peptidase_S8_subtilisin-rel"/>
</dbReference>
<dbReference type="PRINTS" id="PR00723">
    <property type="entry name" value="SUBTILISIN"/>
</dbReference>
<dbReference type="EMBL" id="JABXWD010000220">
    <property type="protein sequence ID" value="MBV6342247.1"/>
    <property type="molecule type" value="Genomic_DNA"/>
</dbReference>
<dbReference type="CDD" id="cd04059">
    <property type="entry name" value="Peptidases_S8_Protein_convertases_Kexins_Furin-like"/>
    <property type="match status" value="1"/>
</dbReference>
<feature type="signal peptide" evidence="6">
    <location>
        <begin position="1"/>
        <end position="30"/>
    </location>
</feature>
<dbReference type="SUPFAM" id="SSF52743">
    <property type="entry name" value="Subtilisin-like"/>
    <property type="match status" value="1"/>
</dbReference>
<feature type="active site" description="Charge relay system" evidence="5">
    <location>
        <position position="227"/>
    </location>
</feature>
<dbReference type="Proteomes" id="UP001196980">
    <property type="component" value="Unassembled WGS sequence"/>
</dbReference>
<comment type="caution">
    <text evidence="8">The sequence shown here is derived from an EMBL/GenBank/DDBJ whole genome shotgun (WGS) entry which is preliminary data.</text>
</comment>
<reference evidence="8 9" key="1">
    <citation type="journal article" date="2020" name="J Geophys Res Biogeosci">
        <title>Magnetotaxis as an Adaptation to Enable Bacterial Shuttling of Microbial Sulfur and Sulfur Cycling Across Aquatic Oxic#Anoxic Interfaces.</title>
        <authorList>
            <person name="Li J."/>
            <person name="Liu P."/>
            <person name="Wang J."/>
            <person name="Roberts A.P."/>
            <person name="Pan Y."/>
        </authorList>
    </citation>
    <scope>NUCLEOTIDE SEQUENCE [LARGE SCALE GENOMIC DNA]</scope>
    <source>
        <strain evidence="8 9">MYR-1_YQ</strain>
    </source>
</reference>
<organism evidence="8 9">
    <name type="scientific">Candidatus Magnetobacterium casense</name>
    <dbReference type="NCBI Taxonomy" id="1455061"/>
    <lineage>
        <taxon>Bacteria</taxon>
        <taxon>Pseudomonadati</taxon>
        <taxon>Nitrospirota</taxon>
        <taxon>Thermodesulfovibrionia</taxon>
        <taxon>Thermodesulfovibrionales</taxon>
        <taxon>Candidatus Magnetobacteriaceae</taxon>
        <taxon>Candidatus Magnetobacterium</taxon>
    </lineage>
</organism>
<feature type="active site" description="Charge relay system" evidence="5">
    <location>
        <position position="265"/>
    </location>
</feature>
<evidence type="ECO:0000256" key="6">
    <source>
        <dbReference type="SAM" id="SignalP"/>
    </source>
</evidence>
<dbReference type="Gene3D" id="3.40.50.200">
    <property type="entry name" value="Peptidase S8/S53 domain"/>
    <property type="match status" value="1"/>
</dbReference>
<name>A0ABS6S0T2_9BACT</name>
<evidence type="ECO:0000313" key="9">
    <source>
        <dbReference type="Proteomes" id="UP001196980"/>
    </source>
</evidence>
<dbReference type="InterPro" id="IPR022398">
    <property type="entry name" value="Peptidase_S8_His-AS"/>
</dbReference>
<evidence type="ECO:0000256" key="4">
    <source>
        <dbReference type="ARBA" id="ARBA00022825"/>
    </source>
</evidence>
<comment type="similarity">
    <text evidence="1">Belongs to the peptidase S8 family. Furin subfamily.</text>
</comment>
<evidence type="ECO:0000256" key="2">
    <source>
        <dbReference type="ARBA" id="ARBA00022670"/>
    </source>
</evidence>
<gene>
    <name evidence="8" type="ORF">HWQ67_11680</name>
</gene>
<dbReference type="PROSITE" id="PS51892">
    <property type="entry name" value="SUBTILASE"/>
    <property type="match status" value="1"/>
</dbReference>
<accession>A0ABS6S0T2</accession>
<feature type="non-terminal residue" evidence="8">
    <location>
        <position position="457"/>
    </location>
</feature>
<dbReference type="InterPro" id="IPR034182">
    <property type="entry name" value="Kexin/furin"/>
</dbReference>
<evidence type="ECO:0000259" key="7">
    <source>
        <dbReference type="Pfam" id="PF00082"/>
    </source>
</evidence>